<keyword evidence="1" id="KW-0732">Signal</keyword>
<organism evidence="2 3">
    <name type="scientific">Salinomyces thailandicus</name>
    <dbReference type="NCBI Taxonomy" id="706561"/>
    <lineage>
        <taxon>Eukaryota</taxon>
        <taxon>Fungi</taxon>
        <taxon>Dikarya</taxon>
        <taxon>Ascomycota</taxon>
        <taxon>Pezizomycotina</taxon>
        <taxon>Dothideomycetes</taxon>
        <taxon>Dothideomycetidae</taxon>
        <taxon>Mycosphaerellales</taxon>
        <taxon>Teratosphaeriaceae</taxon>
        <taxon>Salinomyces</taxon>
    </lineage>
</organism>
<evidence type="ECO:0000313" key="3">
    <source>
        <dbReference type="Proteomes" id="UP000308549"/>
    </source>
</evidence>
<reference evidence="2 3" key="1">
    <citation type="submission" date="2017-03" db="EMBL/GenBank/DDBJ databases">
        <title>Genomes of endolithic fungi from Antarctica.</title>
        <authorList>
            <person name="Coleine C."/>
            <person name="Masonjones S."/>
            <person name="Stajich J.E."/>
        </authorList>
    </citation>
    <scope>NUCLEOTIDE SEQUENCE [LARGE SCALE GENOMIC DNA]</scope>
    <source>
        <strain evidence="2 3">CCFEE 6315</strain>
    </source>
</reference>
<gene>
    <name evidence="2" type="ORF">B0A50_07503</name>
</gene>
<accession>A0A4U0TNS4</accession>
<dbReference type="OrthoDB" id="3816487at2759"/>
<evidence type="ECO:0000256" key="1">
    <source>
        <dbReference type="SAM" id="SignalP"/>
    </source>
</evidence>
<dbReference type="EMBL" id="NAJL01000055">
    <property type="protein sequence ID" value="TKA23476.1"/>
    <property type="molecule type" value="Genomic_DNA"/>
</dbReference>
<keyword evidence="3" id="KW-1185">Reference proteome</keyword>
<dbReference type="AlphaFoldDB" id="A0A4U0TNS4"/>
<evidence type="ECO:0000313" key="2">
    <source>
        <dbReference type="EMBL" id="TKA23476.1"/>
    </source>
</evidence>
<proteinExistence type="predicted"/>
<protein>
    <submittedName>
        <fullName evidence="2">Uncharacterized protein</fullName>
    </submittedName>
</protein>
<sequence>MKPTTLVSSVLALAAAANATILVDPVAPTLYAGDEQEVVWTMDQKYTVEVDFVQQTSYGWKTIKQLLDRQKEPTGRYRFDWTVPRRYAGNGKKYAFWVSGSQGSGGYANLTNWFEISDGCGKREGSAKLFLA</sequence>
<comment type="caution">
    <text evidence="2">The sequence shown here is derived from an EMBL/GenBank/DDBJ whole genome shotgun (WGS) entry which is preliminary data.</text>
</comment>
<feature type="signal peptide" evidence="1">
    <location>
        <begin position="1"/>
        <end position="19"/>
    </location>
</feature>
<dbReference type="Proteomes" id="UP000308549">
    <property type="component" value="Unassembled WGS sequence"/>
</dbReference>
<feature type="chain" id="PRO_5020186087" evidence="1">
    <location>
        <begin position="20"/>
        <end position="132"/>
    </location>
</feature>
<name>A0A4U0TNS4_9PEZI</name>